<feature type="compositionally biased region" description="Polar residues" evidence="1">
    <location>
        <begin position="88"/>
        <end position="104"/>
    </location>
</feature>
<gene>
    <name evidence="2" type="ORF">MIMGU_mgv1a021566mg</name>
</gene>
<evidence type="ECO:0000313" key="2">
    <source>
        <dbReference type="EMBL" id="EYU45793.1"/>
    </source>
</evidence>
<feature type="region of interest" description="Disordered" evidence="1">
    <location>
        <begin position="88"/>
        <end position="122"/>
    </location>
</feature>
<sequence length="122" mass="13453">MEIDFLGLNSPTFNTEQEISKNAFSDTVTCNSGGVETSLSLSTSTFQDNLNLNKKWEFRNDCKKMITSSSGSSTSTLFPRPVFDPRITTTGFPFDLNQNSTNSRDISEIPETASLPTINPDN</sequence>
<reference evidence="2 3" key="1">
    <citation type="journal article" date="2013" name="Proc. Natl. Acad. Sci. U.S.A.">
        <title>Fine-scale variation in meiotic recombination in Mimulus inferred from population shotgun sequencing.</title>
        <authorList>
            <person name="Hellsten U."/>
            <person name="Wright K.M."/>
            <person name="Jenkins J."/>
            <person name="Shu S."/>
            <person name="Yuan Y."/>
            <person name="Wessler S.R."/>
            <person name="Schmutz J."/>
            <person name="Willis J.H."/>
            <person name="Rokhsar D.S."/>
        </authorList>
    </citation>
    <scope>NUCLEOTIDE SEQUENCE [LARGE SCALE GENOMIC DNA]</scope>
    <source>
        <strain evidence="3">cv. DUN x IM62</strain>
    </source>
</reference>
<protein>
    <submittedName>
        <fullName evidence="2">Uncharacterized protein</fullName>
    </submittedName>
</protein>
<accession>A0A022S1L5</accession>
<dbReference type="AlphaFoldDB" id="A0A022S1L5"/>
<dbReference type="Proteomes" id="UP000030748">
    <property type="component" value="Unassembled WGS sequence"/>
</dbReference>
<evidence type="ECO:0000313" key="3">
    <source>
        <dbReference type="Proteomes" id="UP000030748"/>
    </source>
</evidence>
<dbReference type="EMBL" id="KI630173">
    <property type="protein sequence ID" value="EYU45793.1"/>
    <property type="molecule type" value="Genomic_DNA"/>
</dbReference>
<feature type="non-terminal residue" evidence="2">
    <location>
        <position position="122"/>
    </location>
</feature>
<keyword evidence="3" id="KW-1185">Reference proteome</keyword>
<proteinExistence type="predicted"/>
<organism evidence="2 3">
    <name type="scientific">Erythranthe guttata</name>
    <name type="common">Yellow monkey flower</name>
    <name type="synonym">Mimulus guttatus</name>
    <dbReference type="NCBI Taxonomy" id="4155"/>
    <lineage>
        <taxon>Eukaryota</taxon>
        <taxon>Viridiplantae</taxon>
        <taxon>Streptophyta</taxon>
        <taxon>Embryophyta</taxon>
        <taxon>Tracheophyta</taxon>
        <taxon>Spermatophyta</taxon>
        <taxon>Magnoliopsida</taxon>
        <taxon>eudicotyledons</taxon>
        <taxon>Gunneridae</taxon>
        <taxon>Pentapetalae</taxon>
        <taxon>asterids</taxon>
        <taxon>lamiids</taxon>
        <taxon>Lamiales</taxon>
        <taxon>Phrymaceae</taxon>
        <taxon>Erythranthe</taxon>
    </lineage>
</organism>
<evidence type="ECO:0000256" key="1">
    <source>
        <dbReference type="SAM" id="MobiDB-lite"/>
    </source>
</evidence>
<name>A0A022S1L5_ERYGU</name>